<keyword evidence="2" id="KW-1185">Reference proteome</keyword>
<organism evidence="1 2">
    <name type="scientific">Steinernema carpocapsae</name>
    <name type="common">Entomopathogenic nematode</name>
    <dbReference type="NCBI Taxonomy" id="34508"/>
    <lineage>
        <taxon>Eukaryota</taxon>
        <taxon>Metazoa</taxon>
        <taxon>Ecdysozoa</taxon>
        <taxon>Nematoda</taxon>
        <taxon>Chromadorea</taxon>
        <taxon>Rhabditida</taxon>
        <taxon>Tylenchina</taxon>
        <taxon>Panagrolaimomorpha</taxon>
        <taxon>Strongyloidoidea</taxon>
        <taxon>Steinernematidae</taxon>
        <taxon>Steinernema</taxon>
    </lineage>
</organism>
<gene>
    <name evidence="1" type="ORF">L596_030091</name>
</gene>
<protein>
    <submittedName>
        <fullName evidence="1">Uncharacterized protein</fullName>
    </submittedName>
</protein>
<proteinExistence type="predicted"/>
<accession>A0A4U5LRQ5</accession>
<name>A0A4U5LRQ5_STECR</name>
<dbReference type="AlphaFoldDB" id="A0A4U5LRQ5"/>
<reference evidence="1 2" key="1">
    <citation type="journal article" date="2015" name="Genome Biol.">
        <title>Comparative genomics of Steinernema reveals deeply conserved gene regulatory networks.</title>
        <authorList>
            <person name="Dillman A.R."/>
            <person name="Macchietto M."/>
            <person name="Porter C.F."/>
            <person name="Rogers A."/>
            <person name="Williams B."/>
            <person name="Antoshechkin I."/>
            <person name="Lee M.M."/>
            <person name="Goodwin Z."/>
            <person name="Lu X."/>
            <person name="Lewis E.E."/>
            <person name="Goodrich-Blair H."/>
            <person name="Stock S.P."/>
            <person name="Adams B.J."/>
            <person name="Sternberg P.W."/>
            <person name="Mortazavi A."/>
        </authorList>
    </citation>
    <scope>NUCLEOTIDE SEQUENCE [LARGE SCALE GENOMIC DNA]</scope>
    <source>
        <strain evidence="1 2">ALL</strain>
    </source>
</reference>
<evidence type="ECO:0000313" key="1">
    <source>
        <dbReference type="EMBL" id="TKR58676.1"/>
    </source>
</evidence>
<evidence type="ECO:0000313" key="2">
    <source>
        <dbReference type="Proteomes" id="UP000298663"/>
    </source>
</evidence>
<dbReference type="Proteomes" id="UP000298663">
    <property type="component" value="Unassembled WGS sequence"/>
</dbReference>
<reference evidence="1 2" key="2">
    <citation type="journal article" date="2019" name="G3 (Bethesda)">
        <title>Hybrid Assembly of the Genome of the Entomopathogenic Nematode Steinernema carpocapsae Identifies the X-Chromosome.</title>
        <authorList>
            <person name="Serra L."/>
            <person name="Macchietto M."/>
            <person name="Macias-Munoz A."/>
            <person name="McGill C.J."/>
            <person name="Rodriguez I.M."/>
            <person name="Rodriguez B."/>
            <person name="Murad R."/>
            <person name="Mortazavi A."/>
        </authorList>
    </citation>
    <scope>NUCLEOTIDE SEQUENCE [LARGE SCALE GENOMIC DNA]</scope>
    <source>
        <strain evidence="1 2">ALL</strain>
    </source>
</reference>
<dbReference type="EMBL" id="AZBU02000013">
    <property type="protein sequence ID" value="TKR58676.1"/>
    <property type="molecule type" value="Genomic_DNA"/>
</dbReference>
<dbReference type="OrthoDB" id="5835829at2759"/>
<comment type="caution">
    <text evidence="1">The sequence shown here is derived from an EMBL/GenBank/DDBJ whole genome shotgun (WGS) entry which is preliminary data.</text>
</comment>
<sequence length="81" mass="9190">MATSTVVLNIDPASQRIIEEILDASSKIKSLNSEAKIFAERSYKTFKNKYGVGKTSYTEKTTLTMLIDYFLLSKKAKEDFK</sequence>